<dbReference type="HAMAP" id="MF_00009">
    <property type="entry name" value="Endoribonucl_YbeY"/>
    <property type="match status" value="1"/>
</dbReference>
<proteinExistence type="inferred from homology"/>
<comment type="similarity">
    <text evidence="1 7">Belongs to the endoribonuclease YbeY family.</text>
</comment>
<comment type="subcellular location">
    <subcellularLocation>
        <location evidence="7">Cytoplasm</location>
    </subcellularLocation>
</comment>
<organism evidence="8 9">
    <name type="scientific">Candidatus Nomurabacteria bacterium RIFCSPLOWO2_12_FULL_44_11</name>
    <dbReference type="NCBI Taxonomy" id="1801796"/>
    <lineage>
        <taxon>Bacteria</taxon>
        <taxon>Candidatus Nomuraibacteriota</taxon>
    </lineage>
</organism>
<dbReference type="PANTHER" id="PTHR46986:SF1">
    <property type="entry name" value="ENDORIBONUCLEASE YBEY, CHLOROPLASTIC"/>
    <property type="match status" value="1"/>
</dbReference>
<dbReference type="PANTHER" id="PTHR46986">
    <property type="entry name" value="ENDORIBONUCLEASE YBEY, CHLOROPLASTIC"/>
    <property type="match status" value="1"/>
</dbReference>
<reference evidence="8 9" key="1">
    <citation type="journal article" date="2016" name="Nat. Commun.">
        <title>Thousands of microbial genomes shed light on interconnected biogeochemical processes in an aquifer system.</title>
        <authorList>
            <person name="Anantharaman K."/>
            <person name="Brown C.T."/>
            <person name="Hug L.A."/>
            <person name="Sharon I."/>
            <person name="Castelle C.J."/>
            <person name="Probst A.J."/>
            <person name="Thomas B.C."/>
            <person name="Singh A."/>
            <person name="Wilkins M.J."/>
            <person name="Karaoz U."/>
            <person name="Brodie E.L."/>
            <person name="Williams K.H."/>
            <person name="Hubbard S.S."/>
            <person name="Banfield J.F."/>
        </authorList>
    </citation>
    <scope>NUCLEOTIDE SEQUENCE [LARGE SCALE GENOMIC DNA]</scope>
</reference>
<dbReference type="GO" id="GO:0005737">
    <property type="term" value="C:cytoplasm"/>
    <property type="evidence" value="ECO:0007669"/>
    <property type="project" value="UniProtKB-SubCell"/>
</dbReference>
<evidence type="ECO:0000256" key="2">
    <source>
        <dbReference type="ARBA" id="ARBA00022722"/>
    </source>
</evidence>
<sequence length="136" mass="16415">MYRKIKDDILGKKYSLSIAFVSSRKSRELNKQYRKKDRPTNVLAFPLRKHEGEIVLCRDIVQKEAKLFQKSYKQFLGFLVIHGMLHLKGMRHGSIMERAEKKYLKKYYEEHFDRHRRRLAYDQSRGGRILKRRAKS</sequence>
<comment type="caution">
    <text evidence="8">The sequence shown here is derived from an EMBL/GenBank/DDBJ whole genome shotgun (WGS) entry which is preliminary data.</text>
</comment>
<name>A0A1F6Y709_9BACT</name>
<evidence type="ECO:0000256" key="4">
    <source>
        <dbReference type="ARBA" id="ARBA00022759"/>
    </source>
</evidence>
<dbReference type="InterPro" id="IPR002036">
    <property type="entry name" value="YbeY"/>
</dbReference>
<dbReference type="Proteomes" id="UP000178645">
    <property type="component" value="Unassembled WGS sequence"/>
</dbReference>
<dbReference type="EMBL" id="MFVU01000012">
    <property type="protein sequence ID" value="OGJ02125.1"/>
    <property type="molecule type" value="Genomic_DNA"/>
</dbReference>
<keyword evidence="6 7" id="KW-0862">Zinc</keyword>
<evidence type="ECO:0000256" key="7">
    <source>
        <dbReference type="HAMAP-Rule" id="MF_00009"/>
    </source>
</evidence>
<dbReference type="EC" id="3.1.-.-" evidence="7"/>
<keyword evidence="5 7" id="KW-0378">Hydrolase</keyword>
<dbReference type="NCBIfam" id="TIGR00043">
    <property type="entry name" value="rRNA maturation RNase YbeY"/>
    <property type="match status" value="1"/>
</dbReference>
<gene>
    <name evidence="7" type="primary">ybeY</name>
    <name evidence="8" type="ORF">A3G53_00420</name>
</gene>
<keyword evidence="7" id="KW-0690">Ribosome biogenesis</keyword>
<comment type="cofactor">
    <cofactor evidence="7">
        <name>Zn(2+)</name>
        <dbReference type="ChEBI" id="CHEBI:29105"/>
    </cofactor>
    <text evidence="7">Binds 1 zinc ion.</text>
</comment>
<dbReference type="Pfam" id="PF02130">
    <property type="entry name" value="YbeY"/>
    <property type="match status" value="1"/>
</dbReference>
<protein>
    <recommendedName>
        <fullName evidence="7">Endoribonuclease YbeY</fullName>
        <ecNumber evidence="7">3.1.-.-</ecNumber>
    </recommendedName>
</protein>
<evidence type="ECO:0000313" key="9">
    <source>
        <dbReference type="Proteomes" id="UP000178645"/>
    </source>
</evidence>
<keyword evidence="3 7" id="KW-0479">Metal-binding</keyword>
<feature type="binding site" evidence="7">
    <location>
        <position position="86"/>
    </location>
    <ligand>
        <name>Zn(2+)</name>
        <dbReference type="ChEBI" id="CHEBI:29105"/>
        <note>catalytic</note>
    </ligand>
</feature>
<comment type="function">
    <text evidence="7">Single strand-specific metallo-endoribonuclease involved in late-stage 70S ribosome quality control and in maturation of the 3' terminus of the 16S rRNA.</text>
</comment>
<dbReference type="GO" id="GO:0006364">
    <property type="term" value="P:rRNA processing"/>
    <property type="evidence" value="ECO:0007669"/>
    <property type="project" value="UniProtKB-UniRule"/>
</dbReference>
<keyword evidence="7" id="KW-0963">Cytoplasm</keyword>
<dbReference type="GO" id="GO:0008270">
    <property type="term" value="F:zinc ion binding"/>
    <property type="evidence" value="ECO:0007669"/>
    <property type="project" value="UniProtKB-UniRule"/>
</dbReference>
<accession>A0A1F6Y709</accession>
<dbReference type="Gene3D" id="3.40.390.30">
    <property type="entry name" value="Metalloproteases ('zincins'), catalytic domain"/>
    <property type="match status" value="1"/>
</dbReference>
<evidence type="ECO:0000256" key="6">
    <source>
        <dbReference type="ARBA" id="ARBA00022833"/>
    </source>
</evidence>
<evidence type="ECO:0000256" key="1">
    <source>
        <dbReference type="ARBA" id="ARBA00010875"/>
    </source>
</evidence>
<evidence type="ECO:0000256" key="5">
    <source>
        <dbReference type="ARBA" id="ARBA00022801"/>
    </source>
</evidence>
<dbReference type="InterPro" id="IPR023091">
    <property type="entry name" value="MetalPrtase_cat_dom_sf_prd"/>
</dbReference>
<feature type="binding site" evidence="7">
    <location>
        <position position="82"/>
    </location>
    <ligand>
        <name>Zn(2+)</name>
        <dbReference type="ChEBI" id="CHEBI:29105"/>
        <note>catalytic</note>
    </ligand>
</feature>
<keyword evidence="2 7" id="KW-0540">Nuclease</keyword>
<evidence type="ECO:0000256" key="3">
    <source>
        <dbReference type="ARBA" id="ARBA00022723"/>
    </source>
</evidence>
<evidence type="ECO:0000313" key="8">
    <source>
        <dbReference type="EMBL" id="OGJ02125.1"/>
    </source>
</evidence>
<keyword evidence="7" id="KW-0698">rRNA processing</keyword>
<dbReference type="SUPFAM" id="SSF55486">
    <property type="entry name" value="Metalloproteases ('zincins'), catalytic domain"/>
    <property type="match status" value="1"/>
</dbReference>
<dbReference type="GO" id="GO:0004222">
    <property type="term" value="F:metalloendopeptidase activity"/>
    <property type="evidence" value="ECO:0007669"/>
    <property type="project" value="InterPro"/>
</dbReference>
<dbReference type="GO" id="GO:0004521">
    <property type="term" value="F:RNA endonuclease activity"/>
    <property type="evidence" value="ECO:0007669"/>
    <property type="project" value="UniProtKB-UniRule"/>
</dbReference>
<feature type="binding site" evidence="7">
    <location>
        <position position="92"/>
    </location>
    <ligand>
        <name>Zn(2+)</name>
        <dbReference type="ChEBI" id="CHEBI:29105"/>
        <note>catalytic</note>
    </ligand>
</feature>
<keyword evidence="4 7" id="KW-0255">Endonuclease</keyword>
<dbReference type="AlphaFoldDB" id="A0A1F6Y709"/>